<dbReference type="InterPro" id="IPR021122">
    <property type="entry name" value="RNA_ligase_dom_REL/Rnl2"/>
</dbReference>
<dbReference type="Proteomes" id="UP000553209">
    <property type="component" value="Unassembled WGS sequence"/>
</dbReference>
<evidence type="ECO:0000259" key="1">
    <source>
        <dbReference type="Pfam" id="PF09414"/>
    </source>
</evidence>
<organism evidence="2 3">
    <name type="scientific">Nocardiopsis alborubida</name>
    <dbReference type="NCBI Taxonomy" id="146802"/>
    <lineage>
        <taxon>Bacteria</taxon>
        <taxon>Bacillati</taxon>
        <taxon>Actinomycetota</taxon>
        <taxon>Actinomycetes</taxon>
        <taxon>Streptosporangiales</taxon>
        <taxon>Nocardiopsidaceae</taxon>
        <taxon>Nocardiopsis</taxon>
    </lineage>
</organism>
<dbReference type="SUPFAM" id="SSF56091">
    <property type="entry name" value="DNA ligase/mRNA capping enzyme, catalytic domain"/>
    <property type="match status" value="1"/>
</dbReference>
<dbReference type="Gene3D" id="3.30.470.30">
    <property type="entry name" value="DNA ligase/mRNA capping enzyme"/>
    <property type="match status" value="1"/>
</dbReference>
<keyword evidence="3" id="KW-1185">Reference proteome</keyword>
<evidence type="ECO:0000313" key="2">
    <source>
        <dbReference type="EMBL" id="NKY98557.1"/>
    </source>
</evidence>
<dbReference type="AlphaFoldDB" id="A0A7X6RQS8"/>
<name>A0A7X6RQS8_9ACTN</name>
<evidence type="ECO:0000313" key="3">
    <source>
        <dbReference type="Proteomes" id="UP000553209"/>
    </source>
</evidence>
<gene>
    <name evidence="2" type="ORF">HGB44_12940</name>
</gene>
<dbReference type="EMBL" id="JAAXPG010000010">
    <property type="protein sequence ID" value="NKY98557.1"/>
    <property type="molecule type" value="Genomic_DNA"/>
</dbReference>
<comment type="caution">
    <text evidence="2">The sequence shown here is derived from an EMBL/GenBank/DDBJ whole genome shotgun (WGS) entry which is preliminary data.</text>
</comment>
<reference evidence="2 3" key="1">
    <citation type="submission" date="2020-04" db="EMBL/GenBank/DDBJ databases">
        <title>MicrobeNet Type strains.</title>
        <authorList>
            <person name="Nicholson A.C."/>
        </authorList>
    </citation>
    <scope>NUCLEOTIDE SEQUENCE [LARGE SCALE GENOMIC DNA]</scope>
    <source>
        <strain evidence="2 3">ATCC 23612</strain>
    </source>
</reference>
<protein>
    <recommendedName>
        <fullName evidence="1">RNA ligase domain-containing protein</fullName>
    </recommendedName>
</protein>
<feature type="domain" description="RNA ligase" evidence="1">
    <location>
        <begin position="46"/>
        <end position="242"/>
    </location>
</feature>
<sequence length="259" mass="28047">MTEPDLRALDLSVLNSATKYPSIPTYHALDPKNGGLLEEATAFTGDVVLTEKVDGVNARIVCFPSGDYVLGSREELLYARGDLIGNPALGIVDALRALAERITPPGTGVVVHYLEVYGGKVTAASREYTGNRAVGYRMFDSAAVPAEVLSRQRHEVSAWREGGGQDFLREATLSRLAEREGIELTPRLATVPADKLPQDVAETSEFVAEHLPGTRVALDGDAGGRAEGIVLRTTDRSVIAKARFQDYRRTLKRRAQRGG</sequence>
<proteinExistence type="predicted"/>
<accession>A0A7X6RQS8</accession>
<dbReference type="Pfam" id="PF09414">
    <property type="entry name" value="RNA_ligase"/>
    <property type="match status" value="1"/>
</dbReference>